<evidence type="ECO:0008006" key="3">
    <source>
        <dbReference type="Google" id="ProtNLM"/>
    </source>
</evidence>
<sequence length="117" mass="14057">MPKIIDSHHHFWVLGKKIYYPWLENEKRNDFFLGNYDDICQDFMPEQLISLIPQDYLLVGTIHCEAECARNQSYLEVEWIDNLALEGKLIKGQMIWVNLLNLNVYQELEQYKNIYKC</sequence>
<dbReference type="InterPro" id="IPR052350">
    <property type="entry name" value="Metallo-dep_Lactonases"/>
</dbReference>
<name>V8G960_9BURK</name>
<proteinExistence type="predicted"/>
<dbReference type="AlphaFoldDB" id="V8G960"/>
<dbReference type="PANTHER" id="PTHR43569:SF2">
    <property type="entry name" value="AMIDOHYDROLASE-RELATED DOMAIN-CONTAINING PROTEIN"/>
    <property type="match status" value="1"/>
</dbReference>
<dbReference type="RefSeq" id="WP_023950181.1">
    <property type="nucleotide sequence ID" value="NZ_AYSV01000066.1"/>
</dbReference>
<gene>
    <name evidence="1" type="ORF">V757_04370</name>
</gene>
<reference evidence="1 2" key="1">
    <citation type="submission" date="2013-11" db="EMBL/GenBank/DDBJ databases">
        <title>Genomic analysis of Pelistega sp. HM-7.</title>
        <authorList>
            <person name="Kumbhare S.V."/>
            <person name="Shetty S.A."/>
            <person name="Sharma O."/>
            <person name="Dhotre D.P."/>
        </authorList>
    </citation>
    <scope>NUCLEOTIDE SEQUENCE [LARGE SCALE GENOMIC DNA]</scope>
    <source>
        <strain evidence="1 2">HM-7</strain>
    </source>
</reference>
<comment type="caution">
    <text evidence="1">The sequence shown here is derived from an EMBL/GenBank/DDBJ whole genome shotgun (WGS) entry which is preliminary data.</text>
</comment>
<protein>
    <recommendedName>
        <fullName evidence="3">Amidohydrolase</fullName>
    </recommendedName>
</protein>
<dbReference type="OrthoDB" id="9787654at2"/>
<evidence type="ECO:0000313" key="1">
    <source>
        <dbReference type="EMBL" id="ETD72463.1"/>
    </source>
</evidence>
<dbReference type="Proteomes" id="UP000018766">
    <property type="component" value="Unassembled WGS sequence"/>
</dbReference>
<dbReference type="Gene3D" id="3.20.20.140">
    <property type="entry name" value="Metal-dependent hydrolases"/>
    <property type="match status" value="1"/>
</dbReference>
<dbReference type="PANTHER" id="PTHR43569">
    <property type="entry name" value="AMIDOHYDROLASE"/>
    <property type="match status" value="1"/>
</dbReference>
<evidence type="ECO:0000313" key="2">
    <source>
        <dbReference type="Proteomes" id="UP000018766"/>
    </source>
</evidence>
<accession>V8G960</accession>
<keyword evidence="2" id="KW-1185">Reference proteome</keyword>
<dbReference type="EMBL" id="AYSV01000066">
    <property type="protein sequence ID" value="ETD72463.1"/>
    <property type="molecule type" value="Genomic_DNA"/>
</dbReference>
<organism evidence="1 2">
    <name type="scientific">Pelistega indica</name>
    <dbReference type="NCBI Taxonomy" id="1414851"/>
    <lineage>
        <taxon>Bacteria</taxon>
        <taxon>Pseudomonadati</taxon>
        <taxon>Pseudomonadota</taxon>
        <taxon>Betaproteobacteria</taxon>
        <taxon>Burkholderiales</taxon>
        <taxon>Alcaligenaceae</taxon>
        <taxon>Pelistega</taxon>
    </lineage>
</organism>